<dbReference type="Proteomes" id="UP000075683">
    <property type="component" value="Unassembled WGS sequence"/>
</dbReference>
<feature type="region of interest" description="Disordered" evidence="1">
    <location>
        <begin position="1"/>
        <end position="29"/>
    </location>
</feature>
<accession>A0A150M923</accession>
<organism evidence="2 3">
    <name type="scientific">Caldibacillus debilis</name>
    <dbReference type="NCBI Taxonomy" id="301148"/>
    <lineage>
        <taxon>Bacteria</taxon>
        <taxon>Bacillati</taxon>
        <taxon>Bacillota</taxon>
        <taxon>Bacilli</taxon>
        <taxon>Bacillales</taxon>
        <taxon>Bacillaceae</taxon>
        <taxon>Caldibacillus</taxon>
    </lineage>
</organism>
<comment type="caution">
    <text evidence="2">The sequence shown here is derived from an EMBL/GenBank/DDBJ whole genome shotgun (WGS) entry which is preliminary data.</text>
</comment>
<sequence>MRARWKIKRENASGNGGRGKKAVPNFAGRPAFTNPEDLPDFFCGNERQAFLFQKRIFILRQK</sequence>
<reference evidence="2 3" key="1">
    <citation type="submission" date="2016-01" db="EMBL/GenBank/DDBJ databases">
        <title>Draft Genome Sequences of Seven Thermophilic Sporeformers Isolated from Foods.</title>
        <authorList>
            <person name="Berendsen E.M."/>
            <person name="Wells-Bennik M.H."/>
            <person name="Krawcyk A.O."/>
            <person name="De Jong A."/>
            <person name="Holsappel S."/>
            <person name="Eijlander R.T."/>
            <person name="Kuipers O.P."/>
        </authorList>
    </citation>
    <scope>NUCLEOTIDE SEQUENCE [LARGE SCALE GENOMIC DNA]</scope>
    <source>
        <strain evidence="2 3">B4135</strain>
    </source>
</reference>
<evidence type="ECO:0000313" key="2">
    <source>
        <dbReference type="EMBL" id="KYD20659.1"/>
    </source>
</evidence>
<protein>
    <submittedName>
        <fullName evidence="2">Uncharacterized protein</fullName>
    </submittedName>
</protein>
<evidence type="ECO:0000313" key="3">
    <source>
        <dbReference type="Proteomes" id="UP000075683"/>
    </source>
</evidence>
<dbReference type="EMBL" id="LQYT01000031">
    <property type="protein sequence ID" value="KYD20659.1"/>
    <property type="molecule type" value="Genomic_DNA"/>
</dbReference>
<dbReference type="AlphaFoldDB" id="A0A150M923"/>
<evidence type="ECO:0000256" key="1">
    <source>
        <dbReference type="SAM" id="MobiDB-lite"/>
    </source>
</evidence>
<proteinExistence type="predicted"/>
<name>A0A150M923_9BACI</name>
<dbReference type="STRING" id="301148.B4135_1779"/>
<gene>
    <name evidence="2" type="ORF">B4135_1779</name>
</gene>